<accession>A0A5S9QFA0</accession>
<dbReference type="Proteomes" id="UP000434580">
    <property type="component" value="Unassembled WGS sequence"/>
</dbReference>
<evidence type="ECO:0000313" key="2">
    <source>
        <dbReference type="Proteomes" id="UP000434580"/>
    </source>
</evidence>
<dbReference type="EMBL" id="CACSII010000008">
    <property type="protein sequence ID" value="CAA0100691.1"/>
    <property type="molecule type" value="Genomic_DNA"/>
</dbReference>
<organism evidence="1 2">
    <name type="scientific">BD1-7 clade bacterium</name>
    <dbReference type="NCBI Taxonomy" id="2029982"/>
    <lineage>
        <taxon>Bacteria</taxon>
        <taxon>Pseudomonadati</taxon>
        <taxon>Pseudomonadota</taxon>
        <taxon>Gammaproteobacteria</taxon>
        <taxon>Cellvibrionales</taxon>
        <taxon>Spongiibacteraceae</taxon>
        <taxon>BD1-7 clade</taxon>
    </lineage>
</organism>
<reference evidence="1 2" key="1">
    <citation type="submission" date="2019-11" db="EMBL/GenBank/DDBJ databases">
        <authorList>
            <person name="Holert J."/>
        </authorList>
    </citation>
    <scope>NUCLEOTIDE SEQUENCE [LARGE SCALE GENOMIC DNA]</scope>
    <source>
        <strain evidence="1">BC5_2</strain>
    </source>
</reference>
<dbReference type="AlphaFoldDB" id="A0A5S9QFA0"/>
<proteinExistence type="predicted"/>
<evidence type="ECO:0000313" key="1">
    <source>
        <dbReference type="EMBL" id="CAA0100691.1"/>
    </source>
</evidence>
<gene>
    <name evidence="1" type="ORF">DPBNPPHM_03828</name>
</gene>
<sequence>MFYPSGCGKPQTPGKFKAAHISGMLVNMQAVLAVAKAGFLPHER</sequence>
<name>A0A5S9QFA0_9GAMM</name>
<protein>
    <submittedName>
        <fullName evidence="1">Uncharacterized protein</fullName>
    </submittedName>
</protein>